<name>A0A2V0PPV5_9CHLO</name>
<keyword evidence="5" id="KW-0966">Cell projection</keyword>
<feature type="region of interest" description="Disordered" evidence="6">
    <location>
        <begin position="323"/>
        <end position="348"/>
    </location>
</feature>
<dbReference type="CDD" id="cd22963">
    <property type="entry name" value="DD_CrRSP4-like"/>
    <property type="match status" value="1"/>
</dbReference>
<organism evidence="7 8">
    <name type="scientific">Raphidocelis subcapitata</name>
    <dbReference type="NCBI Taxonomy" id="307507"/>
    <lineage>
        <taxon>Eukaryota</taxon>
        <taxon>Viridiplantae</taxon>
        <taxon>Chlorophyta</taxon>
        <taxon>core chlorophytes</taxon>
        <taxon>Chlorophyceae</taxon>
        <taxon>CS clade</taxon>
        <taxon>Sphaeropleales</taxon>
        <taxon>Selenastraceae</taxon>
        <taxon>Raphidocelis</taxon>
    </lineage>
</organism>
<protein>
    <submittedName>
        <fullName evidence="7">Flagellar radial spoke</fullName>
    </submittedName>
</protein>
<evidence type="ECO:0000256" key="5">
    <source>
        <dbReference type="ARBA" id="ARBA00023273"/>
    </source>
</evidence>
<comment type="subcellular location">
    <subcellularLocation>
        <location evidence="1">Cytoplasm</location>
        <location evidence="1">Cytoskeleton</location>
        <location evidence="1">Cilium axoneme</location>
    </subcellularLocation>
</comment>
<dbReference type="EMBL" id="BDRX01000150">
    <property type="protein sequence ID" value="GBF99225.1"/>
    <property type="molecule type" value="Genomic_DNA"/>
</dbReference>
<comment type="caution">
    <text evidence="7">The sequence shown here is derived from an EMBL/GenBank/DDBJ whole genome shotgun (WGS) entry which is preliminary data.</text>
</comment>
<feature type="compositionally biased region" description="Acidic residues" evidence="6">
    <location>
        <begin position="328"/>
        <end position="345"/>
    </location>
</feature>
<gene>
    <name evidence="7" type="ORF">Rsub_11432</name>
</gene>
<evidence type="ECO:0000256" key="2">
    <source>
        <dbReference type="ARBA" id="ARBA00022490"/>
    </source>
</evidence>
<evidence type="ECO:0000256" key="6">
    <source>
        <dbReference type="SAM" id="MobiDB-lite"/>
    </source>
</evidence>
<proteinExistence type="predicted"/>
<dbReference type="Pfam" id="PF04712">
    <property type="entry name" value="Radial_spoke"/>
    <property type="match status" value="1"/>
</dbReference>
<dbReference type="OrthoDB" id="272202at2759"/>
<keyword evidence="3" id="KW-0969">Cilium</keyword>
<evidence type="ECO:0000256" key="3">
    <source>
        <dbReference type="ARBA" id="ARBA00023069"/>
    </source>
</evidence>
<evidence type="ECO:0000256" key="4">
    <source>
        <dbReference type="ARBA" id="ARBA00023212"/>
    </source>
</evidence>
<keyword evidence="4" id="KW-0206">Cytoskeleton</keyword>
<dbReference type="InParanoid" id="A0A2V0PPV5"/>
<dbReference type="AlphaFoldDB" id="A0A2V0PPV5"/>
<reference evidence="7 8" key="1">
    <citation type="journal article" date="2018" name="Sci. Rep.">
        <title>Raphidocelis subcapitata (=Pseudokirchneriella subcapitata) provides an insight into genome evolution and environmental adaptations in the Sphaeropleales.</title>
        <authorList>
            <person name="Suzuki S."/>
            <person name="Yamaguchi H."/>
            <person name="Nakajima N."/>
            <person name="Kawachi M."/>
        </authorList>
    </citation>
    <scope>NUCLEOTIDE SEQUENCE [LARGE SCALE GENOMIC DNA]</scope>
    <source>
        <strain evidence="7 8">NIES-35</strain>
    </source>
</reference>
<dbReference type="Proteomes" id="UP000247498">
    <property type="component" value="Unassembled WGS sequence"/>
</dbReference>
<keyword evidence="8" id="KW-1185">Reference proteome</keyword>
<evidence type="ECO:0000313" key="8">
    <source>
        <dbReference type="Proteomes" id="UP000247498"/>
    </source>
</evidence>
<evidence type="ECO:0000256" key="1">
    <source>
        <dbReference type="ARBA" id="ARBA00004430"/>
    </source>
</evidence>
<sequence>MAGADVEEALAFVQRVPTTARGSLYEQLTHLVAKVLEQRPADAVDVLETALLAKKTGAEPAAKEVAAAAAVPPEATSDAAKARATASLYGSAEAPIDPDTGDALPLEPPNDYEAEDTAGDGGLFEAIGAGLGRAETVDVALAAKRLGQDPRLGVATVRFFGKFLGTHADYYVFETTLQNPPAEPEEQQPEGEAPLEWNSGANGYVYFAAPSPGGPLTQLPHVTPAQIKAARRIKKLLTGRLGSEVSAYPVFPGKEANYLRAQIARIAATTVLCPVGLFEVNEDGGLDKAEEWEAPPEREMGAPANWAHRYPHLKAQGRCALHRREPPEGEEDTFEYTEEEGEEGPEPLAPAEGDAEVLGGAAWSPLFSSAGEHTKYQAAGAPAAGGLVLVLLGSMLLKQGPAQPRWLWSAAGMQTAKRRDPLNRNPN</sequence>
<dbReference type="GO" id="GO:0060294">
    <property type="term" value="P:cilium movement involved in cell motility"/>
    <property type="evidence" value="ECO:0007669"/>
    <property type="project" value="InterPro"/>
</dbReference>
<keyword evidence="7" id="KW-0282">Flagellum</keyword>
<dbReference type="GO" id="GO:0001534">
    <property type="term" value="C:radial spoke"/>
    <property type="evidence" value="ECO:0007669"/>
    <property type="project" value="InterPro"/>
</dbReference>
<dbReference type="PANTHER" id="PTHR13159:SF0">
    <property type="entry name" value="RADIAL SPOKE HEAD 6 HOMOLOG A"/>
    <property type="match status" value="1"/>
</dbReference>
<accession>A0A2V0PPV5</accession>
<dbReference type="InterPro" id="IPR006802">
    <property type="entry name" value="Radial_spoke"/>
</dbReference>
<dbReference type="PANTHER" id="PTHR13159">
    <property type="entry name" value="RADIAL SPOKEHEAD-RELATED"/>
    <property type="match status" value="1"/>
</dbReference>
<evidence type="ECO:0000313" key="7">
    <source>
        <dbReference type="EMBL" id="GBF99225.1"/>
    </source>
</evidence>
<dbReference type="STRING" id="307507.A0A2V0PPV5"/>
<keyword evidence="2" id="KW-0963">Cytoplasm</keyword>
<dbReference type="GO" id="GO:0035082">
    <property type="term" value="P:axoneme assembly"/>
    <property type="evidence" value="ECO:0007669"/>
    <property type="project" value="TreeGrafter"/>
</dbReference>